<dbReference type="EMBL" id="JAIXNE010000001">
    <property type="protein sequence ID" value="MCA6074157.1"/>
    <property type="molecule type" value="Genomic_DNA"/>
</dbReference>
<feature type="signal peptide" evidence="1">
    <location>
        <begin position="1"/>
        <end position="22"/>
    </location>
</feature>
<keyword evidence="1" id="KW-0732">Signal</keyword>
<dbReference type="AlphaFoldDB" id="A0A9X1HP21"/>
<organism evidence="2 3">
    <name type="scientific">Fulvivirga sedimenti</name>
    <dbReference type="NCBI Taxonomy" id="2879465"/>
    <lineage>
        <taxon>Bacteria</taxon>
        <taxon>Pseudomonadati</taxon>
        <taxon>Bacteroidota</taxon>
        <taxon>Cytophagia</taxon>
        <taxon>Cytophagales</taxon>
        <taxon>Fulvivirgaceae</taxon>
        <taxon>Fulvivirga</taxon>
    </lineage>
</organism>
<evidence type="ECO:0000256" key="1">
    <source>
        <dbReference type="SAM" id="SignalP"/>
    </source>
</evidence>
<name>A0A9X1HP21_9BACT</name>
<feature type="chain" id="PRO_5040988192" evidence="1">
    <location>
        <begin position="23"/>
        <end position="65"/>
    </location>
</feature>
<protein>
    <submittedName>
        <fullName evidence="2">Uncharacterized protein</fullName>
    </submittedName>
</protein>
<dbReference type="Proteomes" id="UP001139409">
    <property type="component" value="Unassembled WGS sequence"/>
</dbReference>
<proteinExistence type="predicted"/>
<comment type="caution">
    <text evidence="2">The sequence shown here is derived from an EMBL/GenBank/DDBJ whole genome shotgun (WGS) entry which is preliminary data.</text>
</comment>
<gene>
    <name evidence="2" type="ORF">LDX50_04720</name>
</gene>
<reference evidence="2" key="1">
    <citation type="submission" date="2021-09" db="EMBL/GenBank/DDBJ databases">
        <title>Fulvivirga sp. isolated from coastal sediment.</title>
        <authorList>
            <person name="Yu H."/>
        </authorList>
    </citation>
    <scope>NUCLEOTIDE SEQUENCE</scope>
    <source>
        <strain evidence="2">1062</strain>
    </source>
</reference>
<dbReference type="RefSeq" id="WP_225697258.1">
    <property type="nucleotide sequence ID" value="NZ_JAIXNE010000001.1"/>
</dbReference>
<accession>A0A9X1HP21</accession>
<sequence>MKRHFRNTVLIMVLASFLNVQAADEDETEFCPGRGERCAYVKVLGIKIWSKKEKDGPGILIKSEK</sequence>
<evidence type="ECO:0000313" key="2">
    <source>
        <dbReference type="EMBL" id="MCA6074157.1"/>
    </source>
</evidence>
<evidence type="ECO:0000313" key="3">
    <source>
        <dbReference type="Proteomes" id="UP001139409"/>
    </source>
</evidence>
<keyword evidence="3" id="KW-1185">Reference proteome</keyword>